<feature type="chain" id="PRO_5027063803" evidence="2">
    <location>
        <begin position="23"/>
        <end position="95"/>
    </location>
</feature>
<evidence type="ECO:0000256" key="2">
    <source>
        <dbReference type="SAM" id="SignalP"/>
    </source>
</evidence>
<dbReference type="AlphaFoldDB" id="A0A6M3ZNS0"/>
<evidence type="ECO:0000313" key="4">
    <source>
        <dbReference type="Proteomes" id="UP000501648"/>
    </source>
</evidence>
<protein>
    <submittedName>
        <fullName evidence="3">Uncharacterized protein</fullName>
    </submittedName>
</protein>
<dbReference type="EMBL" id="CP008956">
    <property type="protein sequence ID" value="QJQ00235.1"/>
    <property type="molecule type" value="Genomic_DNA"/>
</dbReference>
<feature type="signal peptide" evidence="2">
    <location>
        <begin position="1"/>
        <end position="22"/>
    </location>
</feature>
<accession>A0A6M3ZNS0</accession>
<dbReference type="Proteomes" id="UP000501648">
    <property type="component" value="Chromosome"/>
</dbReference>
<reference evidence="3 4" key="1">
    <citation type="journal article" date="2012" name="J. Bacteriol.">
        <title>Genome sequence of the pathogenic Herbaspirillum seropedicae strain Os34, isolated from rice roots.</title>
        <authorList>
            <person name="Ye W."/>
            <person name="Ye S."/>
            <person name="Liu J."/>
            <person name="Chang S."/>
            <person name="Chen M."/>
            <person name="Zhu B."/>
            <person name="Guo L."/>
            <person name="An Q."/>
        </authorList>
    </citation>
    <scope>NUCLEOTIDE SEQUENCE [LARGE SCALE GENOMIC DNA]</scope>
    <source>
        <strain evidence="3 4">Os34</strain>
    </source>
</reference>
<feature type="compositionally biased region" description="Polar residues" evidence="1">
    <location>
        <begin position="38"/>
        <end position="59"/>
    </location>
</feature>
<gene>
    <name evidence="3" type="ORF">C798_08330</name>
</gene>
<evidence type="ECO:0000313" key="3">
    <source>
        <dbReference type="EMBL" id="QJQ00235.1"/>
    </source>
</evidence>
<dbReference type="RefSeq" id="WP_081584677.1">
    <property type="nucleotide sequence ID" value="NZ_CP008956.1"/>
</dbReference>
<keyword evidence="2" id="KW-0732">Signal</keyword>
<proteinExistence type="predicted"/>
<feature type="compositionally biased region" description="Polar residues" evidence="1">
    <location>
        <begin position="76"/>
        <end position="87"/>
    </location>
</feature>
<feature type="compositionally biased region" description="Gly residues" evidence="1">
    <location>
        <begin position="25"/>
        <end position="35"/>
    </location>
</feature>
<evidence type="ECO:0000256" key="1">
    <source>
        <dbReference type="SAM" id="MobiDB-lite"/>
    </source>
</evidence>
<sequence>MKQSIQVVSLVMILVVSGTALAKGSSGGRSHGGGHSSKAVTGTGSSSSRTHVSGYTSNKGKYVASHNRSSKDHTKTNNWSTKGNVNPDTGKRGTK</sequence>
<feature type="region of interest" description="Disordered" evidence="1">
    <location>
        <begin position="22"/>
        <end position="95"/>
    </location>
</feature>
<name>A0A6M3ZNS0_9BURK</name>
<organism evidence="3 4">
    <name type="scientific">Herbaspirillum rubrisubalbicans Os34</name>
    <dbReference type="NCBI Taxonomy" id="1235827"/>
    <lineage>
        <taxon>Bacteria</taxon>
        <taxon>Pseudomonadati</taxon>
        <taxon>Pseudomonadota</taxon>
        <taxon>Betaproteobacteria</taxon>
        <taxon>Burkholderiales</taxon>
        <taxon>Oxalobacteraceae</taxon>
        <taxon>Herbaspirillum</taxon>
    </lineage>
</organism>